<dbReference type="HOGENOM" id="CLU_598469_0_0_1"/>
<evidence type="ECO:0000256" key="6">
    <source>
        <dbReference type="SAM" id="Phobius"/>
    </source>
</evidence>
<sequence>MPTQSKPRSMVSSRTALLILLARCFVPSLAQVNITVDDGDLAAIAYTGTWISSSSPLDAGGSHRLGEDDGVLARFTFTGTAIYFMSPLWPYEVFTQLQLDSQPPVQLNLSDPNLAVPSQTGEETVQSEIVWGKADLPNVSHTLQISKAPGRPYAIVDTLIYTIPDSTLPSSSEPPSSSSTTPADSSATSPPVKESSQSSLPVLTIALTTGIGSLGLCLVAVAFWICCRRRQRRKAENWKNNESHPPLATIPPEGPLSPETAHGFKSTSWSGSNFQMATSLAPLPSNPHHLTYQPLEIERDFNPYVHPERAEMTHQPPSDLYQRGTLSYAPTSLSTITEKSTLGTGAAGSSPVSLPSTDLSYYTPGSQSIGAGAARLSYASDTSPGVMGGGPGHQHQTQPHLYTNGSIEQLRSPGSFGSLSHEVAKPSKLRNGKNVMVAVNRVEDAGEGSRPPAYTPR</sequence>
<dbReference type="PANTHER" id="PTHR15549:SF26">
    <property type="entry name" value="AXIAL BUDDING PATTERN PROTEIN 2-RELATED"/>
    <property type="match status" value="1"/>
</dbReference>
<keyword evidence="9" id="KW-1185">Reference proteome</keyword>
<evidence type="ECO:0000256" key="4">
    <source>
        <dbReference type="ARBA" id="ARBA00023136"/>
    </source>
</evidence>
<keyword evidence="4 6" id="KW-0472">Membrane</keyword>
<dbReference type="OMA" id="VAFWICC"/>
<dbReference type="eggNOG" id="ENOG502SUWA">
    <property type="taxonomic scope" value="Eukaryota"/>
</dbReference>
<dbReference type="InterPro" id="IPR051694">
    <property type="entry name" value="Immunoregulatory_rcpt-like"/>
</dbReference>
<keyword evidence="2 6" id="KW-0812">Transmembrane</keyword>
<evidence type="ECO:0000256" key="1">
    <source>
        <dbReference type="ARBA" id="ARBA00004167"/>
    </source>
</evidence>
<gene>
    <name evidence="8" type="ORF">AGABI1DRAFT_106129</name>
</gene>
<evidence type="ECO:0000256" key="3">
    <source>
        <dbReference type="ARBA" id="ARBA00022989"/>
    </source>
</evidence>
<feature type="region of interest" description="Disordered" evidence="5">
    <location>
        <begin position="166"/>
        <end position="199"/>
    </location>
</feature>
<accession>K5X9N9</accession>
<dbReference type="OrthoDB" id="3004867at2759"/>
<feature type="compositionally biased region" description="Low complexity" evidence="5">
    <location>
        <begin position="166"/>
        <end position="191"/>
    </location>
</feature>
<reference evidence="9" key="1">
    <citation type="journal article" date="2012" name="Proc. Natl. Acad. Sci. U.S.A.">
        <title>Genome sequence of the button mushroom Agaricus bisporus reveals mechanisms governing adaptation to a humic-rich ecological niche.</title>
        <authorList>
            <person name="Morin E."/>
            <person name="Kohler A."/>
            <person name="Baker A.R."/>
            <person name="Foulongne-Oriol M."/>
            <person name="Lombard V."/>
            <person name="Nagy L.G."/>
            <person name="Ohm R.A."/>
            <person name="Patyshakuliyeva A."/>
            <person name="Brun A."/>
            <person name="Aerts A.L."/>
            <person name="Bailey A.M."/>
            <person name="Billette C."/>
            <person name="Coutinho P.M."/>
            <person name="Deakin G."/>
            <person name="Doddapaneni H."/>
            <person name="Floudas D."/>
            <person name="Grimwood J."/>
            <person name="Hilden K."/>
            <person name="Kuees U."/>
            <person name="LaButti K.M."/>
            <person name="Lapidus A."/>
            <person name="Lindquist E.A."/>
            <person name="Lucas S.M."/>
            <person name="Murat C."/>
            <person name="Riley R.W."/>
            <person name="Salamov A.A."/>
            <person name="Schmutz J."/>
            <person name="Subramanian V."/>
            <person name="Woesten H.A.B."/>
            <person name="Xu J."/>
            <person name="Eastwood D.C."/>
            <person name="Foster G.D."/>
            <person name="Sonnenberg A.S."/>
            <person name="Cullen D."/>
            <person name="de Vries R.P."/>
            <person name="Lundell T."/>
            <person name="Hibbett D.S."/>
            <person name="Henrissat B."/>
            <person name="Burton K.S."/>
            <person name="Kerrigan R.W."/>
            <person name="Challen M.P."/>
            <person name="Grigoriev I.V."/>
            <person name="Martin F."/>
        </authorList>
    </citation>
    <scope>NUCLEOTIDE SEQUENCE [LARGE SCALE GENOMIC DNA]</scope>
    <source>
        <strain evidence="9">JB137-S8 / ATCC MYA-4627 / FGSC 10392</strain>
    </source>
</reference>
<protein>
    <submittedName>
        <fullName evidence="8">Uncharacterized protein</fullName>
    </submittedName>
</protein>
<evidence type="ECO:0000256" key="2">
    <source>
        <dbReference type="ARBA" id="ARBA00022692"/>
    </source>
</evidence>
<organism evidence="8 9">
    <name type="scientific">Agaricus bisporus var. burnettii (strain JB137-S8 / ATCC MYA-4627 / FGSC 10392)</name>
    <name type="common">White button mushroom</name>
    <dbReference type="NCBI Taxonomy" id="597362"/>
    <lineage>
        <taxon>Eukaryota</taxon>
        <taxon>Fungi</taxon>
        <taxon>Dikarya</taxon>
        <taxon>Basidiomycota</taxon>
        <taxon>Agaricomycotina</taxon>
        <taxon>Agaricomycetes</taxon>
        <taxon>Agaricomycetidae</taxon>
        <taxon>Agaricales</taxon>
        <taxon>Agaricineae</taxon>
        <taxon>Agaricaceae</taxon>
        <taxon>Agaricus</taxon>
    </lineage>
</organism>
<feature type="transmembrane region" description="Helical" evidence="6">
    <location>
        <begin position="200"/>
        <end position="225"/>
    </location>
</feature>
<comment type="subcellular location">
    <subcellularLocation>
        <location evidence="1">Membrane</location>
        <topology evidence="1">Single-pass membrane protein</topology>
    </subcellularLocation>
</comment>
<dbReference type="AlphaFoldDB" id="K5X9N9"/>
<dbReference type="EMBL" id="JH971389">
    <property type="protein sequence ID" value="EKM79747.1"/>
    <property type="molecule type" value="Genomic_DNA"/>
</dbReference>
<keyword evidence="7" id="KW-0732">Signal</keyword>
<feature type="chain" id="PRO_5003891167" evidence="7">
    <location>
        <begin position="31"/>
        <end position="457"/>
    </location>
</feature>
<proteinExistence type="predicted"/>
<dbReference type="GO" id="GO:0071944">
    <property type="term" value="C:cell periphery"/>
    <property type="evidence" value="ECO:0007669"/>
    <property type="project" value="UniProtKB-ARBA"/>
</dbReference>
<dbReference type="Proteomes" id="UP000008493">
    <property type="component" value="Unassembled WGS sequence"/>
</dbReference>
<evidence type="ECO:0000313" key="9">
    <source>
        <dbReference type="Proteomes" id="UP000008493"/>
    </source>
</evidence>
<feature type="signal peptide" evidence="7">
    <location>
        <begin position="1"/>
        <end position="30"/>
    </location>
</feature>
<dbReference type="RefSeq" id="XP_007329095.1">
    <property type="nucleotide sequence ID" value="XM_007329033.1"/>
</dbReference>
<evidence type="ECO:0000256" key="5">
    <source>
        <dbReference type="SAM" id="MobiDB-lite"/>
    </source>
</evidence>
<evidence type="ECO:0000256" key="7">
    <source>
        <dbReference type="SAM" id="SignalP"/>
    </source>
</evidence>
<evidence type="ECO:0000313" key="8">
    <source>
        <dbReference type="EMBL" id="EKM79747.1"/>
    </source>
</evidence>
<dbReference type="GeneID" id="18822244"/>
<keyword evidence="3 6" id="KW-1133">Transmembrane helix</keyword>
<dbReference type="PANTHER" id="PTHR15549">
    <property type="entry name" value="PAIRED IMMUNOGLOBULIN-LIKE TYPE 2 RECEPTOR"/>
    <property type="match status" value="1"/>
</dbReference>
<dbReference type="KEGG" id="abp:AGABI1DRAFT106129"/>
<dbReference type="GO" id="GO:0016020">
    <property type="term" value="C:membrane"/>
    <property type="evidence" value="ECO:0007669"/>
    <property type="project" value="UniProtKB-SubCell"/>
</dbReference>
<dbReference type="InParanoid" id="K5X9N9"/>
<name>K5X9N9_AGABU</name>